<keyword evidence="1" id="KW-0732">Signal</keyword>
<dbReference type="InterPro" id="IPR053243">
    <property type="entry name" value="SJ_maturation_regulator"/>
</dbReference>
<evidence type="ECO:0000313" key="4">
    <source>
        <dbReference type="EMBL" id="CAG7822434.1"/>
    </source>
</evidence>
<keyword evidence="3" id="KW-0325">Glycoprotein</keyword>
<sequence length="263" mass="28803">NGRGIAVENIRSQVIVASSSVKENSHVSGVHIVQGVGHVNISRSEIVSNVGDGINITYAGGSRNISRSTIVGNTGKGISVWFNETSVKLPSDQETVVEFTDISRNIDLGVFVGNFCGNAIVNVSGNVLKGSKKPAIEVWSCWTPMSYNNQMKLIIGHNQFLGNEDFGIKLLPLVNAEALIEHNYFYQQSKGCLLIKGVDKKELETLPAEVEVSNNVFEKNFGVFVASLGLNHNTPRQKLLFTQNFVRYNVIQEATNLIPRSRV</sequence>
<feature type="non-terminal residue" evidence="4">
    <location>
        <position position="263"/>
    </location>
</feature>
<dbReference type="PANTHER" id="PTHR47653:SF1">
    <property type="entry name" value="DELETED IN MALIGNANT BRAIN TUMORS 1 PROTEIN"/>
    <property type="match status" value="1"/>
</dbReference>
<reference evidence="4" key="1">
    <citation type="submission" date="2021-06" db="EMBL/GenBank/DDBJ databases">
        <authorList>
            <person name="Hodson N. C."/>
            <person name="Mongue J. A."/>
            <person name="Jaron S. K."/>
        </authorList>
    </citation>
    <scope>NUCLEOTIDE SEQUENCE</scope>
</reference>
<evidence type="ECO:0008006" key="6">
    <source>
        <dbReference type="Google" id="ProtNLM"/>
    </source>
</evidence>
<dbReference type="AlphaFoldDB" id="A0A8J2PI08"/>
<protein>
    <recommendedName>
        <fullName evidence="6">Right handed beta helix domain-containing protein</fullName>
    </recommendedName>
</protein>
<gene>
    <name evidence="4" type="ORF">AFUS01_LOCUS32709</name>
</gene>
<evidence type="ECO:0000256" key="2">
    <source>
        <dbReference type="ARBA" id="ARBA00022737"/>
    </source>
</evidence>
<comment type="caution">
    <text evidence="4">The sequence shown here is derived from an EMBL/GenBank/DDBJ whole genome shotgun (WGS) entry which is preliminary data.</text>
</comment>
<dbReference type="EMBL" id="CAJVCH010526329">
    <property type="protein sequence ID" value="CAG7822434.1"/>
    <property type="molecule type" value="Genomic_DNA"/>
</dbReference>
<dbReference type="Proteomes" id="UP000708208">
    <property type="component" value="Unassembled WGS sequence"/>
</dbReference>
<name>A0A8J2PI08_9HEXA</name>
<evidence type="ECO:0000256" key="1">
    <source>
        <dbReference type="ARBA" id="ARBA00022729"/>
    </source>
</evidence>
<evidence type="ECO:0000256" key="3">
    <source>
        <dbReference type="ARBA" id="ARBA00023180"/>
    </source>
</evidence>
<keyword evidence="2" id="KW-0677">Repeat</keyword>
<accession>A0A8J2PI08</accession>
<organism evidence="4 5">
    <name type="scientific">Allacma fusca</name>
    <dbReference type="NCBI Taxonomy" id="39272"/>
    <lineage>
        <taxon>Eukaryota</taxon>
        <taxon>Metazoa</taxon>
        <taxon>Ecdysozoa</taxon>
        <taxon>Arthropoda</taxon>
        <taxon>Hexapoda</taxon>
        <taxon>Collembola</taxon>
        <taxon>Symphypleona</taxon>
        <taxon>Sminthuridae</taxon>
        <taxon>Allacma</taxon>
    </lineage>
</organism>
<feature type="non-terminal residue" evidence="4">
    <location>
        <position position="1"/>
    </location>
</feature>
<evidence type="ECO:0000313" key="5">
    <source>
        <dbReference type="Proteomes" id="UP000708208"/>
    </source>
</evidence>
<dbReference type="GO" id="GO:0045217">
    <property type="term" value="P:cell-cell junction maintenance"/>
    <property type="evidence" value="ECO:0007669"/>
    <property type="project" value="TreeGrafter"/>
</dbReference>
<proteinExistence type="predicted"/>
<dbReference type="GO" id="GO:0016020">
    <property type="term" value="C:membrane"/>
    <property type="evidence" value="ECO:0007669"/>
    <property type="project" value="TreeGrafter"/>
</dbReference>
<dbReference type="PANTHER" id="PTHR47653">
    <property type="entry name" value="PROTEIN BARK BEETLE"/>
    <property type="match status" value="1"/>
</dbReference>
<keyword evidence="5" id="KW-1185">Reference proteome</keyword>
<dbReference type="OrthoDB" id="536948at2759"/>